<feature type="compositionally biased region" description="Basic and acidic residues" evidence="5">
    <location>
        <begin position="40"/>
        <end position="49"/>
    </location>
</feature>
<evidence type="ECO:0000256" key="2">
    <source>
        <dbReference type="ARBA" id="ARBA00017562"/>
    </source>
</evidence>
<dbReference type="Pfam" id="PF00364">
    <property type="entry name" value="Biotin_lipoyl"/>
    <property type="match status" value="1"/>
</dbReference>
<sequence length="158" mass="16780">MKGDLPLTPDDVNAIVAILDGGQYDRLDIRTGRFRLRVARSEDGPDGEKGGWTQQWSLEDDEPVAAEAEAAASEESEIPEGMTAIRATLPGTFYRAPSPGADAFVEVGDMVEPDTPVGIIETMKLFNPAAAGCSGEIAEICVDNAEMIAAGRVLMLVK</sequence>
<dbReference type="CDD" id="cd06850">
    <property type="entry name" value="biotinyl_domain"/>
    <property type="match status" value="1"/>
</dbReference>
<dbReference type="SUPFAM" id="SSF51230">
    <property type="entry name" value="Single hybrid motif"/>
    <property type="match status" value="1"/>
</dbReference>
<gene>
    <name evidence="7" type="ORF">H6P80_13485</name>
</gene>
<dbReference type="PRINTS" id="PR01071">
    <property type="entry name" value="ACOABIOTINCC"/>
</dbReference>
<evidence type="ECO:0000256" key="4">
    <source>
        <dbReference type="RuleBase" id="RU364072"/>
    </source>
</evidence>
<dbReference type="PROSITE" id="PS50968">
    <property type="entry name" value="BIOTINYL_LIPOYL"/>
    <property type="match status" value="1"/>
</dbReference>
<dbReference type="Proteomes" id="UP000564378">
    <property type="component" value="Unassembled WGS sequence"/>
</dbReference>
<dbReference type="InterPro" id="IPR001249">
    <property type="entry name" value="AcCoA_biotinCC"/>
</dbReference>
<keyword evidence="4" id="KW-0275">Fatty acid biosynthesis</keyword>
<dbReference type="RefSeq" id="WP_185801875.1">
    <property type="nucleotide sequence ID" value="NZ_JACJVJ010000002.1"/>
</dbReference>
<protein>
    <recommendedName>
        <fullName evidence="2 4">Biotin carboxyl carrier protein of acetyl-CoA carboxylase</fullName>
    </recommendedName>
</protein>
<proteinExistence type="predicted"/>
<evidence type="ECO:0000256" key="5">
    <source>
        <dbReference type="SAM" id="MobiDB-lite"/>
    </source>
</evidence>
<comment type="caution">
    <text evidence="7">The sequence shown here is derived from an EMBL/GenBank/DDBJ whole genome shotgun (WGS) entry which is preliminary data.</text>
</comment>
<feature type="region of interest" description="Disordered" evidence="5">
    <location>
        <begin position="40"/>
        <end position="65"/>
    </location>
</feature>
<evidence type="ECO:0000259" key="6">
    <source>
        <dbReference type="PROSITE" id="PS50968"/>
    </source>
</evidence>
<keyword evidence="4" id="KW-0444">Lipid biosynthesis</keyword>
<accession>A0A842I1J9</accession>
<dbReference type="PANTHER" id="PTHR45266:SF3">
    <property type="entry name" value="OXALOACETATE DECARBOXYLASE ALPHA CHAIN"/>
    <property type="match status" value="1"/>
</dbReference>
<keyword evidence="4" id="KW-0443">Lipid metabolism</keyword>
<dbReference type="InterPro" id="IPR050709">
    <property type="entry name" value="Biotin_Carboxyl_Carrier/Decarb"/>
</dbReference>
<comment type="function">
    <text evidence="1 4">This protein is a component of the acetyl coenzyme A carboxylase complex; first, biotin carboxylase catalyzes the carboxylation of the carrier protein and then the transcarboxylase transfers the carboxyl group to form malonyl-CoA.</text>
</comment>
<organism evidence="7 8">
    <name type="scientific">Parasphingopyxis marina</name>
    <dbReference type="NCBI Taxonomy" id="2761622"/>
    <lineage>
        <taxon>Bacteria</taxon>
        <taxon>Pseudomonadati</taxon>
        <taxon>Pseudomonadota</taxon>
        <taxon>Alphaproteobacteria</taxon>
        <taxon>Sphingomonadales</taxon>
        <taxon>Sphingomonadaceae</taxon>
        <taxon>Parasphingopyxis</taxon>
    </lineage>
</organism>
<evidence type="ECO:0000256" key="3">
    <source>
        <dbReference type="ARBA" id="ARBA00023267"/>
    </source>
</evidence>
<dbReference type="GO" id="GO:0009317">
    <property type="term" value="C:acetyl-CoA carboxylase complex"/>
    <property type="evidence" value="ECO:0007669"/>
    <property type="project" value="InterPro"/>
</dbReference>
<evidence type="ECO:0000313" key="8">
    <source>
        <dbReference type="Proteomes" id="UP000564378"/>
    </source>
</evidence>
<dbReference type="Gene3D" id="2.40.50.100">
    <property type="match status" value="1"/>
</dbReference>
<feature type="domain" description="Lipoyl-binding" evidence="6">
    <location>
        <begin position="73"/>
        <end position="158"/>
    </location>
</feature>
<evidence type="ECO:0000313" key="7">
    <source>
        <dbReference type="EMBL" id="MBC2778631.1"/>
    </source>
</evidence>
<dbReference type="PANTHER" id="PTHR45266">
    <property type="entry name" value="OXALOACETATE DECARBOXYLASE ALPHA CHAIN"/>
    <property type="match status" value="1"/>
</dbReference>
<dbReference type="InterPro" id="IPR011053">
    <property type="entry name" value="Single_hybrid_motif"/>
</dbReference>
<dbReference type="GO" id="GO:0006633">
    <property type="term" value="P:fatty acid biosynthetic process"/>
    <property type="evidence" value="ECO:0007669"/>
    <property type="project" value="UniProtKB-UniPathway"/>
</dbReference>
<dbReference type="UniPathway" id="UPA00094"/>
<evidence type="ECO:0000256" key="1">
    <source>
        <dbReference type="ARBA" id="ARBA00003761"/>
    </source>
</evidence>
<keyword evidence="3 4" id="KW-0092">Biotin</keyword>
<dbReference type="EMBL" id="JACJVJ010000002">
    <property type="protein sequence ID" value="MBC2778631.1"/>
    <property type="molecule type" value="Genomic_DNA"/>
</dbReference>
<keyword evidence="8" id="KW-1185">Reference proteome</keyword>
<reference evidence="7 8" key="1">
    <citation type="submission" date="2020-08" db="EMBL/GenBank/DDBJ databases">
        <title>Draft genome sequence of Parasphingopyxis sp. GrpM-11.</title>
        <authorList>
            <person name="Oh J."/>
            <person name="Roh D.-H."/>
        </authorList>
    </citation>
    <scope>NUCLEOTIDE SEQUENCE [LARGE SCALE GENOMIC DNA]</scope>
    <source>
        <strain evidence="7 8">GrpM-11</strain>
    </source>
</reference>
<dbReference type="InterPro" id="IPR000089">
    <property type="entry name" value="Biotin_lipoyl"/>
</dbReference>
<name>A0A842I1J9_9SPHN</name>
<dbReference type="GO" id="GO:0003989">
    <property type="term" value="F:acetyl-CoA carboxylase activity"/>
    <property type="evidence" value="ECO:0007669"/>
    <property type="project" value="InterPro"/>
</dbReference>
<dbReference type="AlphaFoldDB" id="A0A842I1J9"/>
<keyword evidence="4" id="KW-0276">Fatty acid metabolism</keyword>
<comment type="pathway">
    <text evidence="4">Lipid metabolism; fatty acid biosynthesis.</text>
</comment>